<keyword evidence="1" id="KW-0175">Coiled coil</keyword>
<feature type="compositionally biased region" description="Polar residues" evidence="2">
    <location>
        <begin position="110"/>
        <end position="136"/>
    </location>
</feature>
<keyword evidence="4" id="KW-1185">Reference proteome</keyword>
<sequence>MQFQIQQIRQHFSSIDRKFQPTPAFVMTRPLFTCRSNSPSFYKLRSKTLLSPLSYSLVKINRTPQRENKFTFRGTDNTPSKDTPIKELNEIKLTKVHSTHEKIMSESQERFYQQKRQTNKNNNSQEKISQQNQSPLQFKKLDIAKVQEKQDKQELQLFSKESLQRYIQTENQGNQTENQQYQIQNQGNQKQKNQGYQIENQGYQIENQGYQIENYEDQIENYGDQTEKSENLQQYYEQPISKGGFNILNQSKQKMQQKISDNDNNDIDIEQEIKDQPENSYPEETQQQQQSRLKLWACNANDSYKQIKGRNNNHKKSSKKSPIKPPKSPKKQHIIYYNQIYLYKPRENNKQNTSKLSYNSSCKQISPKRQSKQISFILTTPSKRNTRAPQQSNEDDEIEIINLAPEFSKFI</sequence>
<proteinExistence type="predicted"/>
<evidence type="ECO:0000256" key="2">
    <source>
        <dbReference type="SAM" id="MobiDB-lite"/>
    </source>
</evidence>
<organism evidence="3 4">
    <name type="scientific">Paramecium sonneborni</name>
    <dbReference type="NCBI Taxonomy" id="65129"/>
    <lineage>
        <taxon>Eukaryota</taxon>
        <taxon>Sar</taxon>
        <taxon>Alveolata</taxon>
        <taxon>Ciliophora</taxon>
        <taxon>Intramacronucleata</taxon>
        <taxon>Oligohymenophorea</taxon>
        <taxon>Peniculida</taxon>
        <taxon>Parameciidae</taxon>
        <taxon>Paramecium</taxon>
    </lineage>
</organism>
<comment type="caution">
    <text evidence="3">The sequence shown here is derived from an EMBL/GenBank/DDBJ whole genome shotgun (WGS) entry which is preliminary data.</text>
</comment>
<dbReference type="AlphaFoldDB" id="A0A8S1QXK5"/>
<evidence type="ECO:0000256" key="1">
    <source>
        <dbReference type="SAM" id="Coils"/>
    </source>
</evidence>
<feature type="compositionally biased region" description="Basic residues" evidence="2">
    <location>
        <begin position="307"/>
        <end position="331"/>
    </location>
</feature>
<dbReference type="Proteomes" id="UP000692954">
    <property type="component" value="Unassembled WGS sequence"/>
</dbReference>
<protein>
    <submittedName>
        <fullName evidence="3">Uncharacterized protein</fullName>
    </submittedName>
</protein>
<feature type="region of interest" description="Disordered" evidence="2">
    <location>
        <begin position="98"/>
        <end position="136"/>
    </location>
</feature>
<feature type="coiled-coil region" evidence="1">
    <location>
        <begin position="205"/>
        <end position="232"/>
    </location>
</feature>
<gene>
    <name evidence="3" type="ORF">PSON_ATCC_30995.1.T1220096</name>
</gene>
<evidence type="ECO:0000313" key="3">
    <source>
        <dbReference type="EMBL" id="CAD8119684.1"/>
    </source>
</evidence>
<feature type="region of interest" description="Disordered" evidence="2">
    <location>
        <begin position="306"/>
        <end position="331"/>
    </location>
</feature>
<feature type="compositionally biased region" description="Basic and acidic residues" evidence="2">
    <location>
        <begin position="98"/>
        <end position="109"/>
    </location>
</feature>
<dbReference type="EMBL" id="CAJJDN010000122">
    <property type="protein sequence ID" value="CAD8119684.1"/>
    <property type="molecule type" value="Genomic_DNA"/>
</dbReference>
<evidence type="ECO:0000313" key="4">
    <source>
        <dbReference type="Proteomes" id="UP000692954"/>
    </source>
</evidence>
<name>A0A8S1QXK5_9CILI</name>
<reference evidence="3" key="1">
    <citation type="submission" date="2021-01" db="EMBL/GenBank/DDBJ databases">
        <authorList>
            <consortium name="Genoscope - CEA"/>
            <person name="William W."/>
        </authorList>
    </citation>
    <scope>NUCLEOTIDE SEQUENCE</scope>
</reference>
<accession>A0A8S1QXK5</accession>
<feature type="region of interest" description="Disordered" evidence="2">
    <location>
        <begin position="172"/>
        <end position="193"/>
    </location>
</feature>